<reference evidence="2" key="1">
    <citation type="submission" date="2018-11" db="EMBL/GenBank/DDBJ databases">
        <authorList>
            <consortium name="Pathogen Informatics"/>
        </authorList>
    </citation>
    <scope>NUCLEOTIDE SEQUENCE</scope>
</reference>
<dbReference type="EMBL" id="CAAALY010007103">
    <property type="protein sequence ID" value="VEL09729.1"/>
    <property type="molecule type" value="Genomic_DNA"/>
</dbReference>
<keyword evidence="1" id="KW-1133">Transmembrane helix</keyword>
<keyword evidence="1" id="KW-0812">Transmembrane</keyword>
<sequence length="98" mass="11158">MAAILERTWNWVLKVAQLAQVHVKNAANYHQVGRLQQLLFLSPHLCLILILSFMAHMHTFTGFSQSRSYFTKGIGSCQSHDLSKLDVATRPTRKGVRH</sequence>
<feature type="transmembrane region" description="Helical" evidence="1">
    <location>
        <begin position="38"/>
        <end position="57"/>
    </location>
</feature>
<dbReference type="Proteomes" id="UP000784294">
    <property type="component" value="Unassembled WGS sequence"/>
</dbReference>
<dbReference type="OrthoDB" id="18740at2759"/>
<accession>A0A448WEB4</accession>
<evidence type="ECO:0000313" key="3">
    <source>
        <dbReference type="Proteomes" id="UP000784294"/>
    </source>
</evidence>
<dbReference type="AlphaFoldDB" id="A0A448WEB4"/>
<comment type="caution">
    <text evidence="2">The sequence shown here is derived from an EMBL/GenBank/DDBJ whole genome shotgun (WGS) entry which is preliminary data.</text>
</comment>
<proteinExistence type="predicted"/>
<gene>
    <name evidence="2" type="ORF">PXEA_LOCUS3169</name>
</gene>
<name>A0A448WEB4_9PLAT</name>
<protein>
    <submittedName>
        <fullName evidence="2">Uncharacterized protein</fullName>
    </submittedName>
</protein>
<organism evidence="2 3">
    <name type="scientific">Protopolystoma xenopodis</name>
    <dbReference type="NCBI Taxonomy" id="117903"/>
    <lineage>
        <taxon>Eukaryota</taxon>
        <taxon>Metazoa</taxon>
        <taxon>Spiralia</taxon>
        <taxon>Lophotrochozoa</taxon>
        <taxon>Platyhelminthes</taxon>
        <taxon>Monogenea</taxon>
        <taxon>Polyopisthocotylea</taxon>
        <taxon>Polystomatidea</taxon>
        <taxon>Polystomatidae</taxon>
        <taxon>Protopolystoma</taxon>
    </lineage>
</organism>
<evidence type="ECO:0000256" key="1">
    <source>
        <dbReference type="SAM" id="Phobius"/>
    </source>
</evidence>
<evidence type="ECO:0000313" key="2">
    <source>
        <dbReference type="EMBL" id="VEL09729.1"/>
    </source>
</evidence>
<keyword evidence="1" id="KW-0472">Membrane</keyword>
<keyword evidence="3" id="KW-1185">Reference proteome</keyword>